<dbReference type="PROSITE" id="PS50837">
    <property type="entry name" value="NACHT"/>
    <property type="match status" value="1"/>
</dbReference>
<dbReference type="PROSITE" id="PS50088">
    <property type="entry name" value="ANK_REPEAT"/>
    <property type="match status" value="10"/>
</dbReference>
<feature type="domain" description="NACHT" evidence="4">
    <location>
        <begin position="220"/>
        <end position="368"/>
    </location>
</feature>
<feature type="repeat" description="ANK" evidence="3">
    <location>
        <begin position="1004"/>
        <end position="1036"/>
    </location>
</feature>
<dbReference type="Pfam" id="PF12796">
    <property type="entry name" value="Ank_2"/>
    <property type="match status" value="4"/>
</dbReference>
<reference evidence="5 6" key="1">
    <citation type="submission" date="2024-07" db="EMBL/GenBank/DDBJ databases">
        <title>Section-level genome sequencing and comparative genomics of Aspergillus sections Usti and Cavernicolus.</title>
        <authorList>
            <consortium name="Lawrence Berkeley National Laboratory"/>
            <person name="Nybo J.L."/>
            <person name="Vesth T.C."/>
            <person name="Theobald S."/>
            <person name="Frisvad J.C."/>
            <person name="Larsen T.O."/>
            <person name="Kjaerboelling I."/>
            <person name="Rothschild-Mancinelli K."/>
            <person name="Lyhne E.K."/>
            <person name="Kogle M.E."/>
            <person name="Barry K."/>
            <person name="Clum A."/>
            <person name="Na H."/>
            <person name="Ledsgaard L."/>
            <person name="Lin J."/>
            <person name="Lipzen A."/>
            <person name="Kuo A."/>
            <person name="Riley R."/>
            <person name="Mondo S."/>
            <person name="Labutti K."/>
            <person name="Haridas S."/>
            <person name="Pangalinan J."/>
            <person name="Salamov A.A."/>
            <person name="Simmons B.A."/>
            <person name="Magnuson J.K."/>
            <person name="Chen J."/>
            <person name="Drula E."/>
            <person name="Henrissat B."/>
            <person name="Wiebenga A."/>
            <person name="Lubbers R.J."/>
            <person name="Gomes A.C."/>
            <person name="Macurrencykelacurrency M.R."/>
            <person name="Stajich J."/>
            <person name="Grigoriev I.V."/>
            <person name="Mortensen U.H."/>
            <person name="De Vries R.P."/>
            <person name="Baker S.E."/>
            <person name="Andersen M.R."/>
        </authorList>
    </citation>
    <scope>NUCLEOTIDE SEQUENCE [LARGE SCALE GENOMIC DNA]</scope>
    <source>
        <strain evidence="5 6">CBS 449.75</strain>
    </source>
</reference>
<gene>
    <name evidence="5" type="ORF">BJX67DRAFT_390266</name>
</gene>
<evidence type="ECO:0000259" key="4">
    <source>
        <dbReference type="PROSITE" id="PS50837"/>
    </source>
</evidence>
<feature type="repeat" description="ANK" evidence="3">
    <location>
        <begin position="968"/>
        <end position="1000"/>
    </location>
</feature>
<dbReference type="SUPFAM" id="SSF57850">
    <property type="entry name" value="RING/U-box"/>
    <property type="match status" value="1"/>
</dbReference>
<dbReference type="SMART" id="SM00248">
    <property type="entry name" value="ANK"/>
    <property type="match status" value="10"/>
</dbReference>
<dbReference type="InterPro" id="IPR029498">
    <property type="entry name" value="HeLo_dom"/>
</dbReference>
<dbReference type="InterPro" id="IPR007111">
    <property type="entry name" value="NACHT_NTPase"/>
</dbReference>
<dbReference type="Gene3D" id="1.20.120.1020">
    <property type="entry name" value="Prion-inhibition and propagation, HeLo domain"/>
    <property type="match status" value="1"/>
</dbReference>
<comment type="caution">
    <text evidence="5">The sequence shown here is derived from an EMBL/GenBank/DDBJ whole genome shotgun (WGS) entry which is preliminary data.</text>
</comment>
<evidence type="ECO:0000256" key="3">
    <source>
        <dbReference type="PROSITE-ProRule" id="PRU00023"/>
    </source>
</evidence>
<keyword evidence="2 3" id="KW-0040">ANK repeat</keyword>
<dbReference type="SUPFAM" id="SSF48403">
    <property type="entry name" value="Ankyrin repeat"/>
    <property type="match status" value="1"/>
</dbReference>
<dbReference type="InterPro" id="IPR054471">
    <property type="entry name" value="GPIID_WHD"/>
</dbReference>
<keyword evidence="6" id="KW-1185">Reference proteome</keyword>
<dbReference type="InterPro" id="IPR056884">
    <property type="entry name" value="NPHP3-like_N"/>
</dbReference>
<feature type="repeat" description="ANK" evidence="3">
    <location>
        <begin position="848"/>
        <end position="880"/>
    </location>
</feature>
<feature type="repeat" description="ANK" evidence="3">
    <location>
        <begin position="935"/>
        <end position="967"/>
    </location>
</feature>
<dbReference type="Pfam" id="PF00023">
    <property type="entry name" value="Ank"/>
    <property type="match status" value="1"/>
</dbReference>
<dbReference type="PANTHER" id="PTHR24198">
    <property type="entry name" value="ANKYRIN REPEAT AND PROTEIN KINASE DOMAIN-CONTAINING PROTEIN"/>
    <property type="match status" value="1"/>
</dbReference>
<sequence>MEPVGVVLGAAGLFHLYKEAATSVHSIKNYHSESLRLVSRYNATKVLFERWGKKTGVADNSVHPALEDPATKSAVAGLLASIRDVFAGADLSVARHNPSSVSATGGPGSASFRSRLKWALADSSYLLRQVEDFEAFVQKLYDLVALESLQNDEFQKLQKALIQSQRNQALDRALQWLDATTTENSYDAYCSARLETTCGWVTAHTTYQAWLSNQHTNTSKVLWIHGPAGFGKSVLCAYIIKSLRGSRRSHVYYFFCSGETEAQRDPISIIRSWIHQSIHHDESVLAAVLHYVDSSEGSKATLSDLWHLLQMVMSRNPNAVFIVDGFDECPRTTTARIDLHRNRGDILHELIEVTTKANAATRLLVVSREEGDIKSELRSYGPHPPGIELYELAISKDDVAPDVGRFAKHIVSEKLTKNPDQFHQDLAGQIALKSDGMFLWIRLQSQKLRPRKGKRQLLRTVDEMPTDLVRIYERNWNDIQNFPDYDRQRAEAVLRWVTFAERPLTIAELSEAVAVLDNNEDGPQFDELPSPFDGEYVDSEILGLCGPFLELRAAGPDEAKWEFQTVHLIHFSAVEFLLGQHPGGPFSDHMLQHHHLTQNCLKYLDHCDTWQGEDLKDMGFLFKRPFQEYAVYNWYAHVNACGQYKHEVKSRLTSFFDVSNSNWDNWRRRYESHKNAHPEGEIGPGGRIYYAAQLGFDGVLKYLHNNGLTNLNETGGYFGNPLQAAAATGQMSTLKFLLEKGANLHANGRHGSALHAAALLNQEEVVRQLILHGASVFVIDDVGQTPLCYAVRNGYYAITRHLLNSNSDPSIRAYRGVTPIAIAAIHGYLEIAMLLLQNGADFNVRDDDQETPLSWAAGEGHIQFVRFLLDYGADHSTRNRYGLTPLILAAWRGHCDVVMALLDRGADPTVATASGITALEASAGEGADLSQSDMWGVTALGWAALSGHDDFVKVLLDYGADPELGDLEGRTALLFAASQGHLEVVRTLLDSGADILASATICGTCATSIHFACEQGHDEVVKLLLERGVSVDLRAQDGSTPLHYASRGGHEKVVKILLAKHGSPYRQDLFGRIPFQYASPVLREKFPEWESLEAPTEVTRQRVVKDSVRTIAATPVPMENKDFALLHFPSASVVFDQTVQIEPESKQLTHNIECSMCDEELFTKWYICTTCFDCSLCGPCMAKYIEGDQPSSCSEHDFLRVPSDDWDPRHQSDMYTENFGEWLKELSLRYQVANI</sequence>
<dbReference type="Gene3D" id="3.40.50.300">
    <property type="entry name" value="P-loop containing nucleotide triphosphate hydrolases"/>
    <property type="match status" value="1"/>
</dbReference>
<feature type="repeat" description="ANK" evidence="3">
    <location>
        <begin position="749"/>
        <end position="781"/>
    </location>
</feature>
<name>A0ABR4LIN1_9EURO</name>
<protein>
    <submittedName>
        <fullName evidence="5">Ankyrin repeat-containing domain protein</fullName>
    </submittedName>
</protein>
<feature type="repeat" description="ANK" evidence="3">
    <location>
        <begin position="1037"/>
        <end position="1069"/>
    </location>
</feature>
<proteinExistence type="predicted"/>
<dbReference type="RefSeq" id="XP_070882948.1">
    <property type="nucleotide sequence ID" value="XM_071034615.1"/>
</dbReference>
<evidence type="ECO:0000256" key="2">
    <source>
        <dbReference type="ARBA" id="ARBA00023043"/>
    </source>
</evidence>
<organism evidence="5 6">
    <name type="scientific">Aspergillus lucknowensis</name>
    <dbReference type="NCBI Taxonomy" id="176173"/>
    <lineage>
        <taxon>Eukaryota</taxon>
        <taxon>Fungi</taxon>
        <taxon>Dikarya</taxon>
        <taxon>Ascomycota</taxon>
        <taxon>Pezizomycotina</taxon>
        <taxon>Eurotiomycetes</taxon>
        <taxon>Eurotiomycetidae</taxon>
        <taxon>Eurotiales</taxon>
        <taxon>Aspergillaceae</taxon>
        <taxon>Aspergillus</taxon>
        <taxon>Aspergillus subgen. Nidulantes</taxon>
    </lineage>
</organism>
<dbReference type="InterPro" id="IPR038305">
    <property type="entry name" value="HeLo_sf"/>
</dbReference>
<dbReference type="EMBL" id="JBFXLQ010000045">
    <property type="protein sequence ID" value="KAL2863969.1"/>
    <property type="molecule type" value="Genomic_DNA"/>
</dbReference>
<dbReference type="Pfam" id="PF22939">
    <property type="entry name" value="WHD_GPIID"/>
    <property type="match status" value="1"/>
</dbReference>
<dbReference type="Pfam" id="PF24883">
    <property type="entry name" value="NPHP3_N"/>
    <property type="match status" value="1"/>
</dbReference>
<dbReference type="SUPFAM" id="SSF52540">
    <property type="entry name" value="P-loop containing nucleoside triphosphate hydrolases"/>
    <property type="match status" value="1"/>
</dbReference>
<evidence type="ECO:0000256" key="1">
    <source>
        <dbReference type="ARBA" id="ARBA00022737"/>
    </source>
</evidence>
<evidence type="ECO:0000313" key="5">
    <source>
        <dbReference type="EMBL" id="KAL2863969.1"/>
    </source>
</evidence>
<accession>A0ABR4LIN1</accession>
<dbReference type="Proteomes" id="UP001610432">
    <property type="component" value="Unassembled WGS sequence"/>
</dbReference>
<dbReference type="Gene3D" id="1.25.40.20">
    <property type="entry name" value="Ankyrin repeat-containing domain"/>
    <property type="match status" value="3"/>
</dbReference>
<feature type="repeat" description="ANK" evidence="3">
    <location>
        <begin position="815"/>
        <end position="847"/>
    </location>
</feature>
<dbReference type="InterPro" id="IPR036770">
    <property type="entry name" value="Ankyrin_rpt-contain_sf"/>
</dbReference>
<keyword evidence="1" id="KW-0677">Repeat</keyword>
<dbReference type="Pfam" id="PF14479">
    <property type="entry name" value="HeLo"/>
    <property type="match status" value="1"/>
</dbReference>
<dbReference type="PANTHER" id="PTHR24198:SF165">
    <property type="entry name" value="ANKYRIN REPEAT-CONTAINING PROTEIN-RELATED"/>
    <property type="match status" value="1"/>
</dbReference>
<evidence type="ECO:0000313" key="6">
    <source>
        <dbReference type="Proteomes" id="UP001610432"/>
    </source>
</evidence>
<dbReference type="InterPro" id="IPR002110">
    <property type="entry name" value="Ankyrin_rpt"/>
</dbReference>
<feature type="repeat" description="ANK" evidence="3">
    <location>
        <begin position="881"/>
        <end position="913"/>
    </location>
</feature>
<dbReference type="PROSITE" id="PS50297">
    <property type="entry name" value="ANK_REP_REGION"/>
    <property type="match status" value="9"/>
</dbReference>
<dbReference type="PRINTS" id="PR01415">
    <property type="entry name" value="ANKYRIN"/>
</dbReference>
<feature type="repeat" description="ANK" evidence="3">
    <location>
        <begin position="782"/>
        <end position="814"/>
    </location>
</feature>
<feature type="repeat" description="ANK" evidence="3">
    <location>
        <begin position="720"/>
        <end position="749"/>
    </location>
</feature>
<dbReference type="GeneID" id="98149687"/>
<dbReference type="InterPro" id="IPR027417">
    <property type="entry name" value="P-loop_NTPase"/>
</dbReference>